<reference evidence="11" key="1">
    <citation type="submission" date="2025-08" db="UniProtKB">
        <authorList>
            <consortium name="RefSeq"/>
        </authorList>
    </citation>
    <scope>IDENTIFICATION</scope>
    <source>
        <tissue evidence="11">Tentacle</tissue>
    </source>
</reference>
<dbReference type="SUPFAM" id="SSF81321">
    <property type="entry name" value="Family A G protein-coupled receptor-like"/>
    <property type="match status" value="1"/>
</dbReference>
<organism evidence="10 11">
    <name type="scientific">Actinia tenebrosa</name>
    <name type="common">Australian red waratah sea anemone</name>
    <dbReference type="NCBI Taxonomy" id="6105"/>
    <lineage>
        <taxon>Eukaryota</taxon>
        <taxon>Metazoa</taxon>
        <taxon>Cnidaria</taxon>
        <taxon>Anthozoa</taxon>
        <taxon>Hexacorallia</taxon>
        <taxon>Actiniaria</taxon>
        <taxon>Actiniidae</taxon>
        <taxon>Actinia</taxon>
    </lineage>
</organism>
<sequence>MHENDKLEVVKLVLTSAIVLPNFLGNFLVCLVVLRNRFFQTYINFLLVHLSVTDIFAGMFALLEAVLDITMEDKSFLHPILCKIVFNQHFVYIGVNSSYSTIIFISVVRYLFIAKPFKSVKFRSTKNLKYVIPVIWAVSLLSLSPRIYADFAMPGCSKLVVLPMTSKIGGGISIVFRGILLPVTTLSYTYWKIKKALNARQNIICNTITSSRQQAALNSKKKTTRLLGFIIIAFVLCSVPHYCYAVARSIFSYHHLASHVYVDCLLFGIFIASSSVNPFLYWFHCKRFRKAALWYLGNNRIAPQ</sequence>
<dbReference type="Pfam" id="PF00001">
    <property type="entry name" value="7tm_1"/>
    <property type="match status" value="1"/>
</dbReference>
<dbReference type="Proteomes" id="UP000515163">
    <property type="component" value="Unplaced"/>
</dbReference>
<comment type="subcellular location">
    <subcellularLocation>
        <location evidence="1">Membrane</location>
        <topology evidence="1">Multi-pass membrane protein</topology>
    </subcellularLocation>
</comment>
<evidence type="ECO:0000256" key="8">
    <source>
        <dbReference type="SAM" id="Phobius"/>
    </source>
</evidence>
<feature type="transmembrane region" description="Helical" evidence="8">
    <location>
        <begin position="168"/>
        <end position="191"/>
    </location>
</feature>
<gene>
    <name evidence="11" type="primary">LOC116302392</name>
</gene>
<dbReference type="GO" id="GO:0004930">
    <property type="term" value="F:G protein-coupled receptor activity"/>
    <property type="evidence" value="ECO:0007669"/>
    <property type="project" value="UniProtKB-KW"/>
</dbReference>
<dbReference type="PRINTS" id="PR00237">
    <property type="entry name" value="GPCRRHODOPSN"/>
</dbReference>
<keyword evidence="10" id="KW-1185">Reference proteome</keyword>
<protein>
    <submittedName>
        <fullName evidence="11">Neuromedin-U receptor 2-like</fullName>
    </submittedName>
</protein>
<name>A0A6P8IL57_ACTTE</name>
<keyword evidence="3 8" id="KW-1133">Transmembrane helix</keyword>
<dbReference type="PANTHER" id="PTHR45695">
    <property type="entry name" value="LEUCOKININ RECEPTOR-RELATED"/>
    <property type="match status" value="1"/>
</dbReference>
<evidence type="ECO:0000256" key="6">
    <source>
        <dbReference type="ARBA" id="ARBA00023170"/>
    </source>
</evidence>
<evidence type="ECO:0000256" key="5">
    <source>
        <dbReference type="ARBA" id="ARBA00023136"/>
    </source>
</evidence>
<keyword evidence="6" id="KW-0675">Receptor</keyword>
<feature type="transmembrane region" description="Helical" evidence="8">
    <location>
        <begin position="130"/>
        <end position="148"/>
    </location>
</feature>
<keyword evidence="4" id="KW-0297">G-protein coupled receptor</keyword>
<feature type="transmembrane region" description="Helical" evidence="8">
    <location>
        <begin position="12"/>
        <end position="34"/>
    </location>
</feature>
<dbReference type="CDD" id="cd00637">
    <property type="entry name" value="7tm_classA_rhodopsin-like"/>
    <property type="match status" value="1"/>
</dbReference>
<keyword evidence="2 8" id="KW-0812">Transmembrane</keyword>
<dbReference type="Gene3D" id="1.20.1070.10">
    <property type="entry name" value="Rhodopsin 7-helix transmembrane proteins"/>
    <property type="match status" value="1"/>
</dbReference>
<evidence type="ECO:0000313" key="11">
    <source>
        <dbReference type="RefSeq" id="XP_031567534.1"/>
    </source>
</evidence>
<dbReference type="GeneID" id="116302392"/>
<evidence type="ECO:0000259" key="9">
    <source>
        <dbReference type="PROSITE" id="PS50262"/>
    </source>
</evidence>
<dbReference type="PANTHER" id="PTHR45695:SF15">
    <property type="entry name" value="OPSIN RH2"/>
    <property type="match status" value="1"/>
</dbReference>
<feature type="transmembrane region" description="Helical" evidence="8">
    <location>
        <begin position="46"/>
        <end position="69"/>
    </location>
</feature>
<evidence type="ECO:0000256" key="4">
    <source>
        <dbReference type="ARBA" id="ARBA00023040"/>
    </source>
</evidence>
<evidence type="ECO:0000256" key="2">
    <source>
        <dbReference type="ARBA" id="ARBA00022692"/>
    </source>
</evidence>
<feature type="domain" description="G-protein coupled receptors family 1 profile" evidence="9">
    <location>
        <begin position="25"/>
        <end position="281"/>
    </location>
</feature>
<dbReference type="InterPro" id="IPR017452">
    <property type="entry name" value="GPCR_Rhodpsn_7TM"/>
</dbReference>
<evidence type="ECO:0000256" key="3">
    <source>
        <dbReference type="ARBA" id="ARBA00022989"/>
    </source>
</evidence>
<keyword evidence="7" id="KW-0807">Transducer</keyword>
<keyword evidence="5 8" id="KW-0472">Membrane</keyword>
<dbReference type="PROSITE" id="PS50262">
    <property type="entry name" value="G_PROTEIN_RECEP_F1_2"/>
    <property type="match status" value="1"/>
</dbReference>
<dbReference type="AlphaFoldDB" id="A0A6P8IL57"/>
<dbReference type="OrthoDB" id="8888529at2759"/>
<dbReference type="KEGG" id="aten:116302392"/>
<evidence type="ECO:0000313" key="10">
    <source>
        <dbReference type="Proteomes" id="UP000515163"/>
    </source>
</evidence>
<proteinExistence type="predicted"/>
<evidence type="ECO:0000256" key="7">
    <source>
        <dbReference type="ARBA" id="ARBA00023224"/>
    </source>
</evidence>
<feature type="transmembrane region" description="Helical" evidence="8">
    <location>
        <begin position="226"/>
        <end position="247"/>
    </location>
</feature>
<accession>A0A6P8IL57</accession>
<dbReference type="InParanoid" id="A0A6P8IL57"/>
<dbReference type="GO" id="GO:0005886">
    <property type="term" value="C:plasma membrane"/>
    <property type="evidence" value="ECO:0007669"/>
    <property type="project" value="TreeGrafter"/>
</dbReference>
<evidence type="ECO:0000256" key="1">
    <source>
        <dbReference type="ARBA" id="ARBA00004141"/>
    </source>
</evidence>
<dbReference type="InterPro" id="IPR000276">
    <property type="entry name" value="GPCR_Rhodpsn"/>
</dbReference>
<feature type="transmembrane region" description="Helical" evidence="8">
    <location>
        <begin position="259"/>
        <end position="283"/>
    </location>
</feature>
<dbReference type="RefSeq" id="XP_031567534.1">
    <property type="nucleotide sequence ID" value="XM_031711674.1"/>
</dbReference>
<feature type="transmembrane region" description="Helical" evidence="8">
    <location>
        <begin position="89"/>
        <end position="110"/>
    </location>
</feature>